<evidence type="ECO:0000313" key="4">
    <source>
        <dbReference type="EMBL" id="CAE4646939.1"/>
    </source>
</evidence>
<dbReference type="GO" id="GO:0003723">
    <property type="term" value="F:RNA binding"/>
    <property type="evidence" value="ECO:0007669"/>
    <property type="project" value="TreeGrafter"/>
</dbReference>
<dbReference type="AlphaFoldDB" id="A0A7S4SIX6"/>
<feature type="region of interest" description="Disordered" evidence="2">
    <location>
        <begin position="133"/>
        <end position="206"/>
    </location>
</feature>
<keyword evidence="1" id="KW-0507">mRNA processing</keyword>
<dbReference type="InterPro" id="IPR052225">
    <property type="entry name" value="Ser/Arg_repetitive_matrix"/>
</dbReference>
<dbReference type="EMBL" id="HBNR01071719">
    <property type="protein sequence ID" value="CAE4646939.1"/>
    <property type="molecule type" value="Transcribed_RNA"/>
</dbReference>
<proteinExistence type="predicted"/>
<protein>
    <recommendedName>
        <fullName evidence="3">PWI domain-containing protein</fullName>
    </recommendedName>
</protein>
<accession>A0A7S4SIX6</accession>
<organism evidence="4">
    <name type="scientific">Alexandrium monilatum</name>
    <dbReference type="NCBI Taxonomy" id="311494"/>
    <lineage>
        <taxon>Eukaryota</taxon>
        <taxon>Sar</taxon>
        <taxon>Alveolata</taxon>
        <taxon>Dinophyceae</taxon>
        <taxon>Gonyaulacales</taxon>
        <taxon>Pyrocystaceae</taxon>
        <taxon>Alexandrium</taxon>
    </lineage>
</organism>
<name>A0A7S4SIX6_9DINO</name>
<dbReference type="GO" id="GO:0006397">
    <property type="term" value="P:mRNA processing"/>
    <property type="evidence" value="ECO:0007669"/>
    <property type="project" value="UniProtKB-KW"/>
</dbReference>
<gene>
    <name evidence="4" type="ORF">AMON00008_LOCUS50817</name>
</gene>
<dbReference type="PROSITE" id="PS51025">
    <property type="entry name" value="PWI"/>
    <property type="match status" value="1"/>
</dbReference>
<dbReference type="Pfam" id="PF01480">
    <property type="entry name" value="PWI"/>
    <property type="match status" value="1"/>
</dbReference>
<feature type="domain" description="PWI" evidence="3">
    <location>
        <begin position="29"/>
        <end position="130"/>
    </location>
</feature>
<dbReference type="PANTHER" id="PTHR23148:SF0">
    <property type="entry name" value="SERINE_ARGININE REPETITIVE MATRIX PROTEIN 1"/>
    <property type="match status" value="1"/>
</dbReference>
<dbReference type="PANTHER" id="PTHR23148">
    <property type="entry name" value="SERINE/ARGININE REGULATED NUCLEAR MATRIX PROTEIN"/>
    <property type="match status" value="1"/>
</dbReference>
<feature type="compositionally biased region" description="Basic and acidic residues" evidence="2">
    <location>
        <begin position="133"/>
        <end position="168"/>
    </location>
</feature>
<dbReference type="InterPro" id="IPR036483">
    <property type="entry name" value="PWI_dom_sf"/>
</dbReference>
<dbReference type="SMART" id="SM00311">
    <property type="entry name" value="PWI"/>
    <property type="match status" value="1"/>
</dbReference>
<dbReference type="SUPFAM" id="SSF101233">
    <property type="entry name" value="PWI domain"/>
    <property type="match status" value="1"/>
</dbReference>
<evidence type="ECO:0000256" key="2">
    <source>
        <dbReference type="SAM" id="MobiDB-lite"/>
    </source>
</evidence>
<dbReference type="InterPro" id="IPR002483">
    <property type="entry name" value="PWI_dom"/>
</dbReference>
<evidence type="ECO:0000259" key="3">
    <source>
        <dbReference type="PROSITE" id="PS51025"/>
    </source>
</evidence>
<dbReference type="GO" id="GO:0005681">
    <property type="term" value="C:spliceosomal complex"/>
    <property type="evidence" value="ECO:0007669"/>
    <property type="project" value="TreeGrafter"/>
</dbReference>
<feature type="compositionally biased region" description="Basic residues" evidence="2">
    <location>
        <begin position="169"/>
        <end position="180"/>
    </location>
</feature>
<reference evidence="4" key="1">
    <citation type="submission" date="2021-01" db="EMBL/GenBank/DDBJ databases">
        <authorList>
            <person name="Corre E."/>
            <person name="Pelletier E."/>
            <person name="Niang G."/>
            <person name="Scheremetjew M."/>
            <person name="Finn R."/>
            <person name="Kale V."/>
            <person name="Holt S."/>
            <person name="Cochrane G."/>
            <person name="Meng A."/>
            <person name="Brown T."/>
            <person name="Cohen L."/>
        </authorList>
    </citation>
    <scope>NUCLEOTIDE SEQUENCE</scope>
    <source>
        <strain evidence="4">CCMP3105</strain>
    </source>
</reference>
<evidence type="ECO:0000256" key="1">
    <source>
        <dbReference type="ARBA" id="ARBA00022664"/>
    </source>
</evidence>
<sequence>MAGFFRGTSTDQVKCVNAEQKLIKELDKKARFPPHFSQKVNMSKVSMDVMKPWIAQRITELMGFEDDIVVDYCITQLTEVSEKGLDPKMLQVNMTGFMERKAAPFCSELWKHLLSAQESPVGVPREFIDKKKDDLQRKREEAEKVQEELKRRRQELEEASGVRRDQRRTSHSRSRDRGHRGSATQSSRGEGGSPSPRAGRRRRRFE</sequence>
<dbReference type="GO" id="GO:0048024">
    <property type="term" value="P:regulation of mRNA splicing, via spliceosome"/>
    <property type="evidence" value="ECO:0007669"/>
    <property type="project" value="TreeGrafter"/>
</dbReference>
<dbReference type="Gene3D" id="1.20.1390.10">
    <property type="entry name" value="PWI domain"/>
    <property type="match status" value="1"/>
</dbReference>